<gene>
    <name evidence="2" type="ORF">CKY47_15915</name>
</gene>
<protein>
    <submittedName>
        <fullName evidence="2">Uncharacterized protein</fullName>
    </submittedName>
</protein>
<dbReference type="Proteomes" id="UP001225605">
    <property type="component" value="Unassembled WGS sequence"/>
</dbReference>
<dbReference type="EMBL" id="NSDM01000006">
    <property type="protein sequence ID" value="MDQ2585438.1"/>
    <property type="molecule type" value="Genomic_DNA"/>
</dbReference>
<feature type="compositionally biased region" description="Low complexity" evidence="1">
    <location>
        <begin position="35"/>
        <end position="44"/>
    </location>
</feature>
<comment type="caution">
    <text evidence="2">The sequence shown here is derived from an EMBL/GenBank/DDBJ whole genome shotgun (WGS) entry which is preliminary data.</text>
</comment>
<sequence length="101" mass="10930">MRQVCHDVPGGVERHHSLGDRSRSRRSGDAITRVPPASTAGRSGASRRRSTTEATASRSTRPTRATRSPRSSTKSRTGPCRGPKSCTYGSPPVRWQSSRSP</sequence>
<proteinExistence type="predicted"/>
<evidence type="ECO:0000313" key="2">
    <source>
        <dbReference type="EMBL" id="MDQ2585438.1"/>
    </source>
</evidence>
<feature type="region of interest" description="Disordered" evidence="1">
    <location>
        <begin position="1"/>
        <end position="101"/>
    </location>
</feature>
<feature type="compositionally biased region" description="Low complexity" evidence="1">
    <location>
        <begin position="52"/>
        <end position="79"/>
    </location>
</feature>
<evidence type="ECO:0000313" key="3">
    <source>
        <dbReference type="Proteomes" id="UP001225605"/>
    </source>
</evidence>
<feature type="compositionally biased region" description="Basic and acidic residues" evidence="1">
    <location>
        <begin position="12"/>
        <end position="28"/>
    </location>
</feature>
<accession>A0ABU0X121</accession>
<organism evidence="2 3">
    <name type="scientific">Saccharothrix yanglingensis</name>
    <dbReference type="NCBI Taxonomy" id="659496"/>
    <lineage>
        <taxon>Bacteria</taxon>
        <taxon>Bacillati</taxon>
        <taxon>Actinomycetota</taxon>
        <taxon>Actinomycetes</taxon>
        <taxon>Pseudonocardiales</taxon>
        <taxon>Pseudonocardiaceae</taxon>
        <taxon>Saccharothrix</taxon>
    </lineage>
</organism>
<keyword evidence="3" id="KW-1185">Reference proteome</keyword>
<reference evidence="2 3" key="1">
    <citation type="submission" date="2017-06" db="EMBL/GenBank/DDBJ databases">
        <title>Cultured bacterium strain Saccharothrix yanglingensis Hhs.015.</title>
        <authorList>
            <person name="Xia Y."/>
        </authorList>
    </citation>
    <scope>NUCLEOTIDE SEQUENCE [LARGE SCALE GENOMIC DNA]</scope>
    <source>
        <strain evidence="2 3">Hhs.015</strain>
    </source>
</reference>
<name>A0ABU0X121_9PSEU</name>
<evidence type="ECO:0000256" key="1">
    <source>
        <dbReference type="SAM" id="MobiDB-lite"/>
    </source>
</evidence>